<accession>A0ABR4EWL9</accession>
<evidence type="ECO:0000313" key="5">
    <source>
        <dbReference type="Proteomes" id="UP001600888"/>
    </source>
</evidence>
<organism evidence="4 5">
    <name type="scientific">Diaporthe vaccinii</name>
    <dbReference type="NCBI Taxonomy" id="105482"/>
    <lineage>
        <taxon>Eukaryota</taxon>
        <taxon>Fungi</taxon>
        <taxon>Dikarya</taxon>
        <taxon>Ascomycota</taxon>
        <taxon>Pezizomycotina</taxon>
        <taxon>Sordariomycetes</taxon>
        <taxon>Sordariomycetidae</taxon>
        <taxon>Diaporthales</taxon>
        <taxon>Diaporthaceae</taxon>
        <taxon>Diaporthe</taxon>
        <taxon>Diaporthe eres species complex</taxon>
    </lineage>
</organism>
<dbReference type="PANTHER" id="PTHR43618:SF18">
    <property type="entry name" value="SHORT CHAIN DEHYDROGENASE_REDUCTASE FAMILY (AFU_ORTHOLOGUE AFUA_5G12480)"/>
    <property type="match status" value="1"/>
</dbReference>
<dbReference type="SUPFAM" id="SSF51735">
    <property type="entry name" value="NAD(P)-binding Rossmann-fold domains"/>
    <property type="match status" value="1"/>
</dbReference>
<protein>
    <submittedName>
        <fullName evidence="4">Uncharacterized protein</fullName>
    </submittedName>
</protein>
<comment type="similarity">
    <text evidence="1">Belongs to the short-chain dehydrogenases/reductases (SDR) family.</text>
</comment>
<dbReference type="Gene3D" id="3.40.50.720">
    <property type="entry name" value="NAD(P)-binding Rossmann-like Domain"/>
    <property type="match status" value="1"/>
</dbReference>
<keyword evidence="2" id="KW-0521">NADP</keyword>
<dbReference type="PRINTS" id="PR00081">
    <property type="entry name" value="GDHRDH"/>
</dbReference>
<keyword evidence="5" id="KW-1185">Reference proteome</keyword>
<sequence>MSDGTGNPAGLFSVKGMVALITGGGTGIGLMMARAIADAGAAKVYIAGRRLEVLESAAKTINKPDVVVPLTCDVTSQSSLTSLVEEVEKRSGYLNLLVCNSGIGGPQVPFHSPETSLQEFREKHLAIPMDQYDKTFSVNVTAVWYTAMAFLELLDKGNKKGNLDWQSQVLVTSSIAGFNRRAPGGWAYGQSKAAATHSAKQLAGILPNWGIRANALAPGLFPSEMSAPIVEAMGGDASKGGLIPLDKSVVPLGRMGDAQDMVGTVLYLVSRAGAYLNGNVTVLDGGRLASVSRLLGGECQYWAFPTSNVLFSVNQT</sequence>
<dbReference type="CDD" id="cd05233">
    <property type="entry name" value="SDR_c"/>
    <property type="match status" value="1"/>
</dbReference>
<reference evidence="4 5" key="1">
    <citation type="submission" date="2024-03" db="EMBL/GenBank/DDBJ databases">
        <title>A high-quality draft genome sequence of Diaporthe vaccinii, a causative agent of upright dieback and viscid rot disease in cranberry plants.</title>
        <authorList>
            <person name="Sarrasin M."/>
            <person name="Lang B.F."/>
            <person name="Burger G."/>
        </authorList>
    </citation>
    <scope>NUCLEOTIDE SEQUENCE [LARGE SCALE GENOMIC DNA]</scope>
    <source>
        <strain evidence="4 5">IS7</strain>
    </source>
</reference>
<name>A0ABR4EWL9_9PEZI</name>
<evidence type="ECO:0000313" key="4">
    <source>
        <dbReference type="EMBL" id="KAL2286828.1"/>
    </source>
</evidence>
<dbReference type="InterPro" id="IPR036291">
    <property type="entry name" value="NAD(P)-bd_dom_sf"/>
</dbReference>
<dbReference type="Proteomes" id="UP001600888">
    <property type="component" value="Unassembled WGS sequence"/>
</dbReference>
<evidence type="ECO:0000256" key="2">
    <source>
        <dbReference type="ARBA" id="ARBA00022857"/>
    </source>
</evidence>
<dbReference type="InterPro" id="IPR052178">
    <property type="entry name" value="Sec_Metab_Biosynth_SDR"/>
</dbReference>
<dbReference type="InterPro" id="IPR002347">
    <property type="entry name" value="SDR_fam"/>
</dbReference>
<keyword evidence="3" id="KW-0560">Oxidoreductase</keyword>
<comment type="caution">
    <text evidence="4">The sequence shown here is derived from an EMBL/GenBank/DDBJ whole genome shotgun (WGS) entry which is preliminary data.</text>
</comment>
<dbReference type="Pfam" id="PF00106">
    <property type="entry name" value="adh_short"/>
    <property type="match status" value="1"/>
</dbReference>
<dbReference type="PANTHER" id="PTHR43618">
    <property type="entry name" value="7-ALPHA-HYDROXYSTEROID DEHYDROGENASE"/>
    <property type="match status" value="1"/>
</dbReference>
<proteinExistence type="inferred from homology"/>
<dbReference type="EMBL" id="JBAWTH010000022">
    <property type="protein sequence ID" value="KAL2286828.1"/>
    <property type="molecule type" value="Genomic_DNA"/>
</dbReference>
<evidence type="ECO:0000256" key="1">
    <source>
        <dbReference type="ARBA" id="ARBA00006484"/>
    </source>
</evidence>
<gene>
    <name evidence="4" type="ORF">FJTKL_06372</name>
</gene>
<evidence type="ECO:0000256" key="3">
    <source>
        <dbReference type="ARBA" id="ARBA00023002"/>
    </source>
</evidence>